<dbReference type="OrthoDB" id="60033at2759"/>
<dbReference type="SUPFAM" id="SSF46785">
    <property type="entry name" value="Winged helix' DNA-binding domain"/>
    <property type="match status" value="1"/>
</dbReference>
<dbReference type="GO" id="GO:0003700">
    <property type="term" value="F:DNA-binding transcription factor activity"/>
    <property type="evidence" value="ECO:0007669"/>
    <property type="project" value="InterPro"/>
</dbReference>
<dbReference type="PRINTS" id="PR00056">
    <property type="entry name" value="HSFDOMAIN"/>
</dbReference>
<keyword evidence="4" id="KW-0346">Stress response</keyword>
<evidence type="ECO:0000256" key="9">
    <source>
        <dbReference type="RuleBase" id="RU004020"/>
    </source>
</evidence>
<sequence length="604" mass="65318">MSARGPAPSRQARPSSSPSPSSSSSSSSLLLAGHGEGAFFAAAAAAVVPARGGIGASGGPPPPPPPPPPGFLAKLWALVEDPGSDQVIRWSPNGQNFCILDEQRFAKEVLPKYFKHNNLSSFIRQLNIYGFRKMMALENGMMISERNPAIEFQHPFFKRGRANLLGNIKRKVSAVRAEDLKVFPDDLHKALSEVQEMREQQSKLDLKLASMKRENEALWKEVATLRQKHSKQQQLLSKILEFILGLMRRNCILGIKRKRPLADASGGPPSKYSRPYVRIPVEDCESAAISEHGLDREDSIIIRDITDSQEEEEEEEEEGGAEKLLALAHTSHGDREAQTPPREGLSGCKALPTSESEVAGGDGPIQLAGAPLKTGAVELHPVPASSTEDAAAVIDSILNENQPVAPSDYLLDREEIQDFLNCIDASLEELQAMLSGKKFSYASETLPDTFSPELPVLDVNLSEAPAGLDNAEDMPENGDGVGTAEQGSSERNDMQVIQYRGNPLLSLFEDPTSTDDACKMPGDPKDDVLLALPENGTPVPLPFSHEAPQPLLDPGSQAGASFPEEALEPPLLSEDTSGDYKLFPLLMLSPVANFIEEASEIDTS</sequence>
<dbReference type="InterPro" id="IPR036388">
    <property type="entry name" value="WH-like_DNA-bd_sf"/>
</dbReference>
<keyword evidence="8" id="KW-0539">Nucleus</keyword>
<feature type="region of interest" description="Disordered" evidence="10">
    <location>
        <begin position="1"/>
        <end position="29"/>
    </location>
</feature>
<feature type="domain" description="HSF-type DNA-binding" evidence="11">
    <location>
        <begin position="110"/>
        <end position="134"/>
    </location>
</feature>
<dbReference type="InterPro" id="IPR036390">
    <property type="entry name" value="WH_DNA-bd_sf"/>
</dbReference>
<keyword evidence="3" id="KW-0805">Transcription regulation</keyword>
<evidence type="ECO:0000256" key="6">
    <source>
        <dbReference type="ARBA" id="ARBA00023159"/>
    </source>
</evidence>
<dbReference type="Gene3D" id="1.10.10.10">
    <property type="entry name" value="Winged helix-like DNA-binding domain superfamily/Winged helix DNA-binding domain"/>
    <property type="match status" value="1"/>
</dbReference>
<dbReference type="Pfam" id="PF00447">
    <property type="entry name" value="HSF_DNA-bind"/>
    <property type="match status" value="1"/>
</dbReference>
<evidence type="ECO:0000256" key="5">
    <source>
        <dbReference type="ARBA" id="ARBA00023125"/>
    </source>
</evidence>
<feature type="compositionally biased region" description="Low complexity" evidence="10">
    <location>
        <begin position="1"/>
        <end position="28"/>
    </location>
</feature>
<reference evidence="12" key="1">
    <citation type="journal article" date="2023" name="DNA Res.">
        <title>Chromosome-level genome assembly of Phrynocephalus forsythii using third-generation DNA sequencing and Hi-C analysis.</title>
        <authorList>
            <person name="Qi Y."/>
            <person name="Zhao W."/>
            <person name="Zhao Y."/>
            <person name="Niu C."/>
            <person name="Cao S."/>
            <person name="Zhang Y."/>
        </authorList>
    </citation>
    <scope>NUCLEOTIDE SEQUENCE</scope>
    <source>
        <tissue evidence="12">Muscle</tissue>
    </source>
</reference>
<feature type="region of interest" description="Disordered" evidence="10">
    <location>
        <begin position="331"/>
        <end position="350"/>
    </location>
</feature>
<evidence type="ECO:0000313" key="13">
    <source>
        <dbReference type="Proteomes" id="UP001142489"/>
    </source>
</evidence>
<keyword evidence="6" id="KW-0010">Activator</keyword>
<keyword evidence="7" id="KW-0804">Transcription</keyword>
<evidence type="ECO:0000256" key="2">
    <source>
        <dbReference type="ARBA" id="ARBA00006403"/>
    </source>
</evidence>
<organism evidence="12 13">
    <name type="scientific">Phrynocephalus forsythii</name>
    <dbReference type="NCBI Taxonomy" id="171643"/>
    <lineage>
        <taxon>Eukaryota</taxon>
        <taxon>Metazoa</taxon>
        <taxon>Chordata</taxon>
        <taxon>Craniata</taxon>
        <taxon>Vertebrata</taxon>
        <taxon>Euteleostomi</taxon>
        <taxon>Lepidosauria</taxon>
        <taxon>Squamata</taxon>
        <taxon>Bifurcata</taxon>
        <taxon>Unidentata</taxon>
        <taxon>Episquamata</taxon>
        <taxon>Toxicofera</taxon>
        <taxon>Iguania</taxon>
        <taxon>Acrodonta</taxon>
        <taxon>Agamidae</taxon>
        <taxon>Agaminae</taxon>
        <taxon>Phrynocephalus</taxon>
    </lineage>
</organism>
<dbReference type="SUPFAM" id="SSF101447">
    <property type="entry name" value="Formin homology 2 domain (FH2 domain)"/>
    <property type="match status" value="1"/>
</dbReference>
<comment type="similarity">
    <text evidence="2 9">Belongs to the HSF family.</text>
</comment>
<gene>
    <name evidence="12" type="ORF">JRQ81_007393</name>
</gene>
<evidence type="ECO:0000256" key="3">
    <source>
        <dbReference type="ARBA" id="ARBA00023015"/>
    </source>
</evidence>
<dbReference type="SMART" id="SM00415">
    <property type="entry name" value="HSF"/>
    <property type="match status" value="1"/>
</dbReference>
<dbReference type="Proteomes" id="UP001142489">
    <property type="component" value="Unassembled WGS sequence"/>
</dbReference>
<comment type="caution">
    <text evidence="12">The sequence shown here is derived from an EMBL/GenBank/DDBJ whole genome shotgun (WGS) entry which is preliminary data.</text>
</comment>
<dbReference type="Pfam" id="PF06546">
    <property type="entry name" value="Vert_HS_TF"/>
    <property type="match status" value="1"/>
</dbReference>
<dbReference type="GO" id="GO:0043565">
    <property type="term" value="F:sequence-specific DNA binding"/>
    <property type="evidence" value="ECO:0007669"/>
    <property type="project" value="InterPro"/>
</dbReference>
<feature type="region of interest" description="Disordered" evidence="10">
    <location>
        <begin position="467"/>
        <end position="491"/>
    </location>
</feature>
<dbReference type="PANTHER" id="PTHR10015:SF454">
    <property type="entry name" value="HEAT SHOCK FACTOR PROTEIN 3"/>
    <property type="match status" value="1"/>
</dbReference>
<keyword evidence="5" id="KW-0238">DNA-binding</keyword>
<evidence type="ECO:0000256" key="8">
    <source>
        <dbReference type="ARBA" id="ARBA00023242"/>
    </source>
</evidence>
<dbReference type="InterPro" id="IPR000232">
    <property type="entry name" value="HSF_DNA-bd"/>
</dbReference>
<evidence type="ECO:0000256" key="7">
    <source>
        <dbReference type="ARBA" id="ARBA00023163"/>
    </source>
</evidence>
<dbReference type="PANTHER" id="PTHR10015">
    <property type="entry name" value="HEAT SHOCK TRANSCRIPTION FACTOR"/>
    <property type="match status" value="1"/>
</dbReference>
<name>A0A9Q0XF36_9SAUR</name>
<evidence type="ECO:0000256" key="4">
    <source>
        <dbReference type="ARBA" id="ARBA00023016"/>
    </source>
</evidence>
<dbReference type="GO" id="GO:0005634">
    <property type="term" value="C:nucleus"/>
    <property type="evidence" value="ECO:0007669"/>
    <property type="project" value="UniProtKB-SubCell"/>
</dbReference>
<accession>A0A9Q0XF36</accession>
<dbReference type="InterPro" id="IPR010542">
    <property type="entry name" value="Vert_HSTF_C"/>
</dbReference>
<dbReference type="PROSITE" id="PS00434">
    <property type="entry name" value="HSF_DOMAIN"/>
    <property type="match status" value="1"/>
</dbReference>
<dbReference type="EMBL" id="JAPFRF010000015">
    <property type="protein sequence ID" value="KAJ7310472.1"/>
    <property type="molecule type" value="Genomic_DNA"/>
</dbReference>
<comment type="subcellular location">
    <subcellularLocation>
        <location evidence="1">Nucleus</location>
    </subcellularLocation>
</comment>
<feature type="region of interest" description="Disordered" evidence="10">
    <location>
        <begin position="535"/>
        <end position="562"/>
    </location>
</feature>
<evidence type="ECO:0000259" key="11">
    <source>
        <dbReference type="PROSITE" id="PS00434"/>
    </source>
</evidence>
<dbReference type="AlphaFoldDB" id="A0A9Q0XF36"/>
<proteinExistence type="inferred from homology"/>
<protein>
    <recommendedName>
        <fullName evidence="11">HSF-type DNA-binding domain-containing protein</fullName>
    </recommendedName>
</protein>
<evidence type="ECO:0000256" key="1">
    <source>
        <dbReference type="ARBA" id="ARBA00004123"/>
    </source>
</evidence>
<evidence type="ECO:0000313" key="12">
    <source>
        <dbReference type="EMBL" id="KAJ7310472.1"/>
    </source>
</evidence>
<evidence type="ECO:0000256" key="10">
    <source>
        <dbReference type="SAM" id="MobiDB-lite"/>
    </source>
</evidence>
<keyword evidence="13" id="KW-1185">Reference proteome</keyword>
<dbReference type="FunFam" id="1.10.10.10:FF:000027">
    <property type="entry name" value="Heat shock transcription factor 1"/>
    <property type="match status" value="1"/>
</dbReference>